<dbReference type="PANTHER" id="PTHR36351:SF1">
    <property type="entry name" value="EMBRYO SAC DEVELOPMENT ARREST 12"/>
    <property type="match status" value="1"/>
</dbReference>
<reference evidence="3" key="1">
    <citation type="journal article" date="2010" name="Nat. Biotechnol.">
        <title>Draft genome sequence of the oilseed species Ricinus communis.</title>
        <authorList>
            <person name="Chan A.P."/>
            <person name="Crabtree J."/>
            <person name="Zhao Q."/>
            <person name="Lorenzi H."/>
            <person name="Orvis J."/>
            <person name="Puiu D."/>
            <person name="Melake-Berhan A."/>
            <person name="Jones K.M."/>
            <person name="Redman J."/>
            <person name="Chen G."/>
            <person name="Cahoon E.B."/>
            <person name="Gedil M."/>
            <person name="Stanke M."/>
            <person name="Haas B.J."/>
            <person name="Wortman J.R."/>
            <person name="Fraser-Liggett C.M."/>
            <person name="Ravel J."/>
            <person name="Rabinowicz P.D."/>
        </authorList>
    </citation>
    <scope>NUCLEOTIDE SEQUENCE [LARGE SCALE GENOMIC DNA]</scope>
    <source>
        <strain evidence="3">cv. Hale</strain>
    </source>
</reference>
<keyword evidence="3" id="KW-1185">Reference proteome</keyword>
<dbReference type="OrthoDB" id="778072at2759"/>
<dbReference type="InterPro" id="IPR055562">
    <property type="entry name" value="DUF7138"/>
</dbReference>
<dbReference type="OMA" id="EVGFHWC"/>
<accession>B9T2S6</accession>
<dbReference type="InParanoid" id="B9T2S6"/>
<sequence length="211" mass="23823">MMSFPAVLFDGEQETSLGNILISPSLNFKVLQSIISEKLVLSPHQFSIYLTDTKKNGMRIPVTGKIDFSTISREKDCIFLVVLKRSRRDRRRKTREVSAAEMLQGRYDPPPANMMLLRRDGNSVAINVDLDRSGFEKRVRELQMEKERYLMNMGLGFEGLSSPQERVVCEECLRAKEVGLEVGFHWCVYDAVTFGFKSPAGPIARPAKGSG</sequence>
<dbReference type="KEGG" id="rcu:8275751"/>
<evidence type="ECO:0000313" key="3">
    <source>
        <dbReference type="Proteomes" id="UP000008311"/>
    </source>
</evidence>
<dbReference type="EMBL" id="EQ974391">
    <property type="protein sequence ID" value="EEF29839.1"/>
    <property type="molecule type" value="Genomic_DNA"/>
</dbReference>
<feature type="domain" description="DUF7138" evidence="1">
    <location>
        <begin position="2"/>
        <end position="81"/>
    </location>
</feature>
<dbReference type="Pfam" id="PF23596">
    <property type="entry name" value="DUF7138"/>
    <property type="match status" value="1"/>
</dbReference>
<organism evidence="2 3">
    <name type="scientific">Ricinus communis</name>
    <name type="common">Castor bean</name>
    <dbReference type="NCBI Taxonomy" id="3988"/>
    <lineage>
        <taxon>Eukaryota</taxon>
        <taxon>Viridiplantae</taxon>
        <taxon>Streptophyta</taxon>
        <taxon>Embryophyta</taxon>
        <taxon>Tracheophyta</taxon>
        <taxon>Spermatophyta</taxon>
        <taxon>Magnoliopsida</taxon>
        <taxon>eudicotyledons</taxon>
        <taxon>Gunneridae</taxon>
        <taxon>Pentapetalae</taxon>
        <taxon>rosids</taxon>
        <taxon>fabids</taxon>
        <taxon>Malpighiales</taxon>
        <taxon>Euphorbiaceae</taxon>
        <taxon>Acalyphoideae</taxon>
        <taxon>Acalypheae</taxon>
        <taxon>Ricinus</taxon>
    </lineage>
</organism>
<dbReference type="eggNOG" id="ENOG502S4PI">
    <property type="taxonomic scope" value="Eukaryota"/>
</dbReference>
<proteinExistence type="predicted"/>
<name>B9T2S6_RICCO</name>
<dbReference type="PANTHER" id="PTHR36351">
    <property type="entry name" value="EMBRYO SAC DEVELOPMENT ARREST 12"/>
    <property type="match status" value="1"/>
</dbReference>
<gene>
    <name evidence="2" type="ORF">RCOM_0437750</name>
</gene>
<dbReference type="Proteomes" id="UP000008311">
    <property type="component" value="Unassembled WGS sequence"/>
</dbReference>
<dbReference type="AlphaFoldDB" id="B9T2S6"/>
<protein>
    <recommendedName>
        <fullName evidence="1">DUF7138 domain-containing protein</fullName>
    </recommendedName>
</protein>
<dbReference type="STRING" id="3988.B9T2S6"/>
<evidence type="ECO:0000313" key="2">
    <source>
        <dbReference type="EMBL" id="EEF29839.1"/>
    </source>
</evidence>
<evidence type="ECO:0000259" key="1">
    <source>
        <dbReference type="Pfam" id="PF23596"/>
    </source>
</evidence>